<dbReference type="PROSITE" id="PS50188">
    <property type="entry name" value="B302_SPRY"/>
    <property type="match status" value="1"/>
</dbReference>
<accession>A0ABQ1AZM2</accession>
<dbReference type="Proteomes" id="UP000465220">
    <property type="component" value="Unassembled WGS sequence"/>
</dbReference>
<comment type="caution">
    <text evidence="2">The sequence shown here is derived from an EMBL/GenBank/DDBJ whole genome shotgun (WGS) entry which is preliminary data.</text>
</comment>
<dbReference type="InterPro" id="IPR003877">
    <property type="entry name" value="SPRY_dom"/>
</dbReference>
<dbReference type="SUPFAM" id="SSF49899">
    <property type="entry name" value="Concanavalin A-like lectins/glucanases"/>
    <property type="match status" value="1"/>
</dbReference>
<reference evidence="2 3" key="1">
    <citation type="submission" date="2020-01" db="EMBL/GenBank/DDBJ databases">
        <title>Draft genome sequence of Aspergillus lentulus IFM 60648.</title>
        <authorList>
            <person name="Takahashi H."/>
            <person name="Yaguchi T."/>
        </authorList>
    </citation>
    <scope>NUCLEOTIDE SEQUENCE [LARGE SCALE GENOMIC DNA]</scope>
    <source>
        <strain evidence="2 3">IFM 60648</strain>
    </source>
</reference>
<dbReference type="InterPro" id="IPR050672">
    <property type="entry name" value="FBXO45-Fsn/SPSB_families"/>
</dbReference>
<dbReference type="InterPro" id="IPR001870">
    <property type="entry name" value="B30.2/SPRY"/>
</dbReference>
<evidence type="ECO:0000313" key="3">
    <source>
        <dbReference type="Proteomes" id="UP000465220"/>
    </source>
</evidence>
<dbReference type="InterPro" id="IPR043136">
    <property type="entry name" value="B30.2/SPRY_sf"/>
</dbReference>
<feature type="domain" description="B30.2/SPRY" evidence="1">
    <location>
        <begin position="1"/>
        <end position="116"/>
    </location>
</feature>
<dbReference type="PANTHER" id="PTHR12245:SF5">
    <property type="entry name" value="SPRY DOMAIN-CONTAINING SOCS BOX PROTEIN 3"/>
    <property type="match status" value="1"/>
</dbReference>
<dbReference type="SMART" id="SM00449">
    <property type="entry name" value="SPRY"/>
    <property type="match status" value="1"/>
</dbReference>
<dbReference type="Pfam" id="PF00622">
    <property type="entry name" value="SPRY"/>
    <property type="match status" value="1"/>
</dbReference>
<dbReference type="PANTHER" id="PTHR12245">
    <property type="entry name" value="SPRY DOMAIN CONTAINING SOCS BOX PROTEIN"/>
    <property type="match status" value="1"/>
</dbReference>
<dbReference type="EMBL" id="BLKI01000081">
    <property type="protein sequence ID" value="GFF91016.1"/>
    <property type="molecule type" value="Genomic_DNA"/>
</dbReference>
<name>A0ABQ1AZM2_ASPLE</name>
<organism evidence="2 3">
    <name type="scientific">Aspergillus lentulus</name>
    <dbReference type="NCBI Taxonomy" id="293939"/>
    <lineage>
        <taxon>Eukaryota</taxon>
        <taxon>Fungi</taxon>
        <taxon>Dikarya</taxon>
        <taxon>Ascomycota</taxon>
        <taxon>Pezizomycotina</taxon>
        <taxon>Eurotiomycetes</taxon>
        <taxon>Eurotiomycetidae</taxon>
        <taxon>Eurotiales</taxon>
        <taxon>Aspergillaceae</taxon>
        <taxon>Aspergillus</taxon>
        <taxon>Aspergillus subgen. Fumigati</taxon>
    </lineage>
</organism>
<protein>
    <submittedName>
        <fullName evidence="2">SPRY-domain-containing protein</fullName>
    </submittedName>
</protein>
<gene>
    <name evidence="2" type="ORF">IFM60648_09267</name>
</gene>
<evidence type="ECO:0000259" key="1">
    <source>
        <dbReference type="PROSITE" id="PS50188"/>
    </source>
</evidence>
<sequence length="124" mass="13382">MEVISSGHSGAIALGVYREDSALERIAGYEGSSWGYHGDDGKKFDAASQGQPYAEIFGNGDIIGCRVEMSSGKLEYFKNGRSLGVAFTNVHGFVFPVVDIGSYGAHIRVDFRPHTESWSGESEV</sequence>
<evidence type="ECO:0000313" key="2">
    <source>
        <dbReference type="EMBL" id="GFF91016.1"/>
    </source>
</evidence>
<dbReference type="Gene3D" id="2.60.120.920">
    <property type="match status" value="1"/>
</dbReference>
<proteinExistence type="predicted"/>
<keyword evidence="3" id="KW-1185">Reference proteome</keyword>
<dbReference type="InterPro" id="IPR013320">
    <property type="entry name" value="ConA-like_dom_sf"/>
</dbReference>